<dbReference type="CDD" id="cd05819">
    <property type="entry name" value="NHL"/>
    <property type="match status" value="1"/>
</dbReference>
<dbReference type="GeneID" id="17266218"/>
<keyword evidence="4" id="KW-1185">Reference proteome</keyword>
<dbReference type="InterPro" id="IPR001258">
    <property type="entry name" value="NHL_repeat"/>
</dbReference>
<organism evidence="3 4">
    <name type="scientific">Emiliania huxleyi (strain CCMP1516)</name>
    <dbReference type="NCBI Taxonomy" id="280463"/>
    <lineage>
        <taxon>Eukaryota</taxon>
        <taxon>Haptista</taxon>
        <taxon>Haptophyta</taxon>
        <taxon>Prymnesiophyceae</taxon>
        <taxon>Isochrysidales</taxon>
        <taxon>Noelaerhabdaceae</taxon>
        <taxon>Emiliania</taxon>
    </lineage>
</organism>
<dbReference type="PANTHER" id="PTHR24104">
    <property type="entry name" value="E3 UBIQUITIN-PROTEIN LIGASE NHLRC1-RELATED"/>
    <property type="match status" value="1"/>
</dbReference>
<dbReference type="EnsemblProtists" id="EOD10200">
    <property type="protein sequence ID" value="EOD10200"/>
    <property type="gene ID" value="EMIHUDRAFT_215858"/>
</dbReference>
<keyword evidence="1" id="KW-0677">Repeat</keyword>
<evidence type="ECO:0008006" key="5">
    <source>
        <dbReference type="Google" id="ProtNLM"/>
    </source>
</evidence>
<dbReference type="KEGG" id="ehx:EMIHUDRAFT_215858"/>
<dbReference type="Proteomes" id="UP000013827">
    <property type="component" value="Unassembled WGS sequence"/>
</dbReference>
<evidence type="ECO:0000313" key="3">
    <source>
        <dbReference type="EnsemblProtists" id="EOD10200"/>
    </source>
</evidence>
<feature type="repeat" description="NHL" evidence="2">
    <location>
        <begin position="58"/>
        <end position="100"/>
    </location>
</feature>
<dbReference type="GeneID" id="17256357"/>
<dbReference type="AlphaFoldDB" id="A0A0D3IG15"/>
<dbReference type="KEGG" id="ehx:EMIHUDRAFT_117535"/>
<evidence type="ECO:0000313" key="4">
    <source>
        <dbReference type="Proteomes" id="UP000013827"/>
    </source>
</evidence>
<dbReference type="RefSeq" id="XP_005773089.1">
    <property type="nucleotide sequence ID" value="XM_005773032.1"/>
</dbReference>
<evidence type="ECO:0000256" key="2">
    <source>
        <dbReference type="PROSITE-ProRule" id="PRU00504"/>
    </source>
</evidence>
<dbReference type="EnsemblProtists" id="EOD20660">
    <property type="protein sequence ID" value="EOD20660"/>
    <property type="gene ID" value="EMIHUDRAFT_117535"/>
</dbReference>
<dbReference type="STRING" id="2903.R1D6M0"/>
<dbReference type="eggNOG" id="KOG2177">
    <property type="taxonomic scope" value="Eukaryota"/>
</dbReference>
<dbReference type="InterPro" id="IPR050952">
    <property type="entry name" value="TRIM-NHL_E3_ligases"/>
</dbReference>
<dbReference type="HOGENOM" id="CLU_819974_0_0_1"/>
<proteinExistence type="predicted"/>
<reference evidence="3" key="2">
    <citation type="submission" date="2024-10" db="UniProtKB">
        <authorList>
            <consortium name="EnsemblProtists"/>
        </authorList>
    </citation>
    <scope>IDENTIFICATION</scope>
</reference>
<evidence type="ECO:0000256" key="1">
    <source>
        <dbReference type="ARBA" id="ARBA00022737"/>
    </source>
</evidence>
<sequence>MSARGEAAAAAVLLSEELLGVIADFIGLDFFSGCALAFGAAGSVARHKRVSWRLCRLESSFGSHGPGDGQFCAPSSIVATASGVAVSDAGNCRVQSLTPSGSHLLSMPLCPGPHVVAGLAAAADGTIFAGIKEFDSGWDYPSLDRWHSYVLRASPTGDILERFGGACGGGSNQFSRVCGVSLAGSQLLVVDQGNHRIVVLGTAPKLRWLRAFGSQGSGRGELSLPETAIGHEGSVYVADQGNARVSVWTEEGRYVRCFGAPGGGAGMFEEVCGLAILGTPARLVACDVSRLHVMTLHGVPLHVIHFGAAADVCGVTVAHGQLFVTDQRQSIVHVLHLWL</sequence>
<dbReference type="GO" id="GO:0008270">
    <property type="term" value="F:zinc ion binding"/>
    <property type="evidence" value="ECO:0007669"/>
    <property type="project" value="UniProtKB-KW"/>
</dbReference>
<dbReference type="PANTHER" id="PTHR24104:SF25">
    <property type="entry name" value="PROTEIN LIN-41"/>
    <property type="match status" value="1"/>
</dbReference>
<dbReference type="PaxDb" id="2903-EOD10200"/>
<reference evidence="4" key="1">
    <citation type="journal article" date="2013" name="Nature">
        <title>Pan genome of the phytoplankton Emiliania underpins its global distribution.</title>
        <authorList>
            <person name="Read B.A."/>
            <person name="Kegel J."/>
            <person name="Klute M.J."/>
            <person name="Kuo A."/>
            <person name="Lefebvre S.C."/>
            <person name="Maumus F."/>
            <person name="Mayer C."/>
            <person name="Miller J."/>
            <person name="Monier A."/>
            <person name="Salamov A."/>
            <person name="Young J."/>
            <person name="Aguilar M."/>
            <person name="Claverie J.M."/>
            <person name="Frickenhaus S."/>
            <person name="Gonzalez K."/>
            <person name="Herman E.K."/>
            <person name="Lin Y.C."/>
            <person name="Napier J."/>
            <person name="Ogata H."/>
            <person name="Sarno A.F."/>
            <person name="Shmutz J."/>
            <person name="Schroeder D."/>
            <person name="de Vargas C."/>
            <person name="Verret F."/>
            <person name="von Dassow P."/>
            <person name="Valentin K."/>
            <person name="Van de Peer Y."/>
            <person name="Wheeler G."/>
            <person name="Dacks J.B."/>
            <person name="Delwiche C.F."/>
            <person name="Dyhrman S.T."/>
            <person name="Glockner G."/>
            <person name="John U."/>
            <person name="Richards T."/>
            <person name="Worden A.Z."/>
            <person name="Zhang X."/>
            <person name="Grigoriev I.V."/>
            <person name="Allen A.E."/>
            <person name="Bidle K."/>
            <person name="Borodovsky M."/>
            <person name="Bowler C."/>
            <person name="Brownlee C."/>
            <person name="Cock J.M."/>
            <person name="Elias M."/>
            <person name="Gladyshev V.N."/>
            <person name="Groth M."/>
            <person name="Guda C."/>
            <person name="Hadaegh A."/>
            <person name="Iglesias-Rodriguez M.D."/>
            <person name="Jenkins J."/>
            <person name="Jones B.M."/>
            <person name="Lawson T."/>
            <person name="Leese F."/>
            <person name="Lindquist E."/>
            <person name="Lobanov A."/>
            <person name="Lomsadze A."/>
            <person name="Malik S.B."/>
            <person name="Marsh M.E."/>
            <person name="Mackinder L."/>
            <person name="Mock T."/>
            <person name="Mueller-Roeber B."/>
            <person name="Pagarete A."/>
            <person name="Parker M."/>
            <person name="Probert I."/>
            <person name="Quesneville H."/>
            <person name="Raines C."/>
            <person name="Rensing S.A."/>
            <person name="Riano-Pachon D.M."/>
            <person name="Richier S."/>
            <person name="Rokitta S."/>
            <person name="Shiraiwa Y."/>
            <person name="Soanes D.M."/>
            <person name="van der Giezen M."/>
            <person name="Wahlund T.M."/>
            <person name="Williams B."/>
            <person name="Wilson W."/>
            <person name="Wolfe G."/>
            <person name="Wurch L.L."/>
        </authorList>
    </citation>
    <scope>NUCLEOTIDE SEQUENCE</scope>
</reference>
<dbReference type="InterPro" id="IPR011042">
    <property type="entry name" value="6-blade_b-propeller_TolB-like"/>
</dbReference>
<dbReference type="RefSeq" id="XP_005762629.1">
    <property type="nucleotide sequence ID" value="XM_005762572.1"/>
</dbReference>
<dbReference type="SUPFAM" id="SSF101898">
    <property type="entry name" value="NHL repeat"/>
    <property type="match status" value="1"/>
</dbReference>
<protein>
    <recommendedName>
        <fullName evidence="5">NHL repeat containing protein</fullName>
    </recommendedName>
</protein>
<dbReference type="Gene3D" id="2.120.10.30">
    <property type="entry name" value="TolB, C-terminal domain"/>
    <property type="match status" value="2"/>
</dbReference>
<name>A0A0D3IG15_EMIH1</name>
<dbReference type="PROSITE" id="PS51125">
    <property type="entry name" value="NHL"/>
    <property type="match status" value="1"/>
</dbReference>
<accession>A0A0D3IG15</accession>